<keyword evidence="7" id="KW-1267">Proteomics identification</keyword>
<dbReference type="Gramene" id="Zm00001eb404000_T003">
    <property type="protein sequence ID" value="Zm00001eb404000_P003"/>
    <property type="gene ID" value="Zm00001eb404000"/>
</dbReference>
<accession>A0A804RB78</accession>
<feature type="domain" description="RRM" evidence="4">
    <location>
        <begin position="2"/>
        <end position="74"/>
    </location>
</feature>
<reference evidence="5" key="2">
    <citation type="submission" date="2019-07" db="EMBL/GenBank/DDBJ databases">
        <authorList>
            <person name="Seetharam A."/>
            <person name="Woodhouse M."/>
            <person name="Cannon E."/>
        </authorList>
    </citation>
    <scope>NUCLEOTIDE SEQUENCE [LARGE SCALE GENOMIC DNA]</scope>
    <source>
        <strain evidence="5">cv. B73</strain>
    </source>
</reference>
<keyword evidence="2" id="KW-0508">mRNA splicing</keyword>
<dbReference type="InterPro" id="IPR000504">
    <property type="entry name" value="RRM_dom"/>
</dbReference>
<dbReference type="GO" id="GO:0003723">
    <property type="term" value="F:RNA binding"/>
    <property type="evidence" value="ECO:0007669"/>
    <property type="project" value="UniProtKB-UniRule"/>
</dbReference>
<protein>
    <recommendedName>
        <fullName evidence="4">RRM domain-containing protein</fullName>
    </recommendedName>
</protein>
<dbReference type="Proteomes" id="UP000007305">
    <property type="component" value="Chromosome 9"/>
</dbReference>
<evidence type="ECO:0000256" key="2">
    <source>
        <dbReference type="ARBA" id="ARBA00023187"/>
    </source>
</evidence>
<dbReference type="EnsemblPlants" id="Zm00001eb404000_T003">
    <property type="protein sequence ID" value="Zm00001eb404000_P003"/>
    <property type="gene ID" value="Zm00001eb404000"/>
</dbReference>
<evidence type="ECO:0000256" key="1">
    <source>
        <dbReference type="ARBA" id="ARBA00022664"/>
    </source>
</evidence>
<keyword evidence="6" id="KW-1185">Reference proteome</keyword>
<evidence type="ECO:0000313" key="5">
    <source>
        <dbReference type="EnsemblPlants" id="Zm00001eb404000_P003"/>
    </source>
</evidence>
<keyword evidence="1" id="KW-0507">mRNA processing</keyword>
<dbReference type="Pfam" id="PF00076">
    <property type="entry name" value="RRM_1"/>
    <property type="match status" value="2"/>
</dbReference>
<keyword evidence="3" id="KW-0694">RNA-binding</keyword>
<evidence type="ECO:0000259" key="4">
    <source>
        <dbReference type="PROSITE" id="PS50102"/>
    </source>
</evidence>
<feature type="domain" description="RRM" evidence="4">
    <location>
        <begin position="93"/>
        <end position="161"/>
    </location>
</feature>
<dbReference type="InterPro" id="IPR050907">
    <property type="entry name" value="SRSF"/>
</dbReference>
<reference evidence="6" key="1">
    <citation type="journal article" date="2009" name="Science">
        <title>The B73 maize genome: complexity, diversity, and dynamics.</title>
        <authorList>
            <person name="Schnable P.S."/>
            <person name="Ware D."/>
            <person name="Fulton R.S."/>
            <person name="Stein J.C."/>
            <person name="Wei F."/>
            <person name="Pasternak S."/>
            <person name="Liang C."/>
            <person name="Zhang J."/>
            <person name="Fulton L."/>
            <person name="Graves T.A."/>
            <person name="Minx P."/>
            <person name="Reily A.D."/>
            <person name="Courtney L."/>
            <person name="Kruchowski S.S."/>
            <person name="Tomlinson C."/>
            <person name="Strong C."/>
            <person name="Delehaunty K."/>
            <person name="Fronick C."/>
            <person name="Courtney B."/>
            <person name="Rock S.M."/>
            <person name="Belter E."/>
            <person name="Du F."/>
            <person name="Kim K."/>
            <person name="Abbott R.M."/>
            <person name="Cotton M."/>
            <person name="Levy A."/>
            <person name="Marchetto P."/>
            <person name="Ochoa K."/>
            <person name="Jackson S.M."/>
            <person name="Gillam B."/>
            <person name="Chen W."/>
            <person name="Yan L."/>
            <person name="Higginbotham J."/>
            <person name="Cardenas M."/>
            <person name="Waligorski J."/>
            <person name="Applebaum E."/>
            <person name="Phelps L."/>
            <person name="Falcone J."/>
            <person name="Kanchi K."/>
            <person name="Thane T."/>
            <person name="Scimone A."/>
            <person name="Thane N."/>
            <person name="Henke J."/>
            <person name="Wang T."/>
            <person name="Ruppert J."/>
            <person name="Shah N."/>
            <person name="Rotter K."/>
            <person name="Hodges J."/>
            <person name="Ingenthron E."/>
            <person name="Cordes M."/>
            <person name="Kohlberg S."/>
            <person name="Sgro J."/>
            <person name="Delgado B."/>
            <person name="Mead K."/>
            <person name="Chinwalla A."/>
            <person name="Leonard S."/>
            <person name="Crouse K."/>
            <person name="Collura K."/>
            <person name="Kudrna D."/>
            <person name="Currie J."/>
            <person name="He R."/>
            <person name="Angelova A."/>
            <person name="Rajasekar S."/>
            <person name="Mueller T."/>
            <person name="Lomeli R."/>
            <person name="Scara G."/>
            <person name="Ko A."/>
            <person name="Delaney K."/>
            <person name="Wissotski M."/>
            <person name="Lopez G."/>
            <person name="Campos D."/>
            <person name="Braidotti M."/>
            <person name="Ashley E."/>
            <person name="Golser W."/>
            <person name="Kim H."/>
            <person name="Lee S."/>
            <person name="Lin J."/>
            <person name="Dujmic Z."/>
            <person name="Kim W."/>
            <person name="Talag J."/>
            <person name="Zuccolo A."/>
            <person name="Fan C."/>
            <person name="Sebastian A."/>
            <person name="Kramer M."/>
            <person name="Spiegel L."/>
            <person name="Nascimento L."/>
            <person name="Zutavern T."/>
            <person name="Miller B."/>
            <person name="Ambroise C."/>
            <person name="Muller S."/>
            <person name="Spooner W."/>
            <person name="Narechania A."/>
            <person name="Ren L."/>
            <person name="Wei S."/>
            <person name="Kumari S."/>
            <person name="Faga B."/>
            <person name="Levy M.J."/>
            <person name="McMahan L."/>
            <person name="Van Buren P."/>
            <person name="Vaughn M.W."/>
            <person name="Ying K."/>
            <person name="Yeh C.-T."/>
            <person name="Emrich S.J."/>
            <person name="Jia Y."/>
            <person name="Kalyanaraman A."/>
            <person name="Hsia A.-P."/>
            <person name="Barbazuk W.B."/>
            <person name="Baucom R.S."/>
            <person name="Brutnell T.P."/>
            <person name="Carpita N.C."/>
            <person name="Chaparro C."/>
            <person name="Chia J.-M."/>
            <person name="Deragon J.-M."/>
            <person name="Estill J.C."/>
            <person name="Fu Y."/>
            <person name="Jeddeloh J.A."/>
            <person name="Han Y."/>
            <person name="Lee H."/>
            <person name="Li P."/>
            <person name="Lisch D.R."/>
            <person name="Liu S."/>
            <person name="Liu Z."/>
            <person name="Nagel D.H."/>
            <person name="McCann M.C."/>
            <person name="SanMiguel P."/>
            <person name="Myers A.M."/>
            <person name="Nettleton D."/>
            <person name="Nguyen J."/>
            <person name="Penning B.W."/>
            <person name="Ponnala L."/>
            <person name="Schneider K.L."/>
            <person name="Schwartz D.C."/>
            <person name="Sharma A."/>
            <person name="Soderlund C."/>
            <person name="Springer N.M."/>
            <person name="Sun Q."/>
            <person name="Wang H."/>
            <person name="Waterman M."/>
            <person name="Westerman R."/>
            <person name="Wolfgruber T.K."/>
            <person name="Yang L."/>
            <person name="Yu Y."/>
            <person name="Zhang L."/>
            <person name="Zhou S."/>
            <person name="Zhu Q."/>
            <person name="Bennetzen J.L."/>
            <person name="Dawe R.K."/>
            <person name="Jiang J."/>
            <person name="Jiang N."/>
            <person name="Presting G.G."/>
            <person name="Wessler S.R."/>
            <person name="Aluru S."/>
            <person name="Martienssen R.A."/>
            <person name="Clifton S.W."/>
            <person name="McCombie W.R."/>
            <person name="Wing R.A."/>
            <person name="Wilson R.K."/>
        </authorList>
    </citation>
    <scope>NUCLEOTIDE SEQUENCE [LARGE SCALE GENOMIC DNA]</scope>
    <source>
        <strain evidence="6">cv. B73</strain>
    </source>
</reference>
<dbReference type="SMART" id="SM00360">
    <property type="entry name" value="RRM"/>
    <property type="match status" value="2"/>
</dbReference>
<dbReference type="AlphaFoldDB" id="A0A804RB78"/>
<dbReference type="GO" id="GO:0008380">
    <property type="term" value="P:RNA splicing"/>
    <property type="evidence" value="ECO:0007669"/>
    <property type="project" value="UniProtKB-KW"/>
</dbReference>
<dbReference type="OrthoDB" id="5970at2759"/>
<sequence length="203" mass="23447">MRPVFCGNFDHDTRQYDLERLFSKYGPISRIDMKLGYAFIYFEDERDAEDAIRRLDNVSFGYNRRRLSVEWSRQVEPVPKSRDRPTGDVKPTRTLFVINFDPIRTKVQDIEKHFEPYGKIANIRIRRNFAFVQYETQEEASAAVKNTDKSPVDSEEPSKEVVSKEEVASNNMIFATPSIPGGAVVFQVCLSAVMVTRCWFPGC</sequence>
<evidence type="ECO:0007829" key="7">
    <source>
        <dbReference type="PeptideAtlas" id="A0A804RB78"/>
    </source>
</evidence>
<dbReference type="PANTHER" id="PTHR23147">
    <property type="entry name" value="SERINE/ARGININE RICH SPLICING FACTOR"/>
    <property type="match status" value="1"/>
</dbReference>
<name>A0A804RB78_MAIZE</name>
<dbReference type="InterPro" id="IPR035979">
    <property type="entry name" value="RBD_domain_sf"/>
</dbReference>
<proteinExistence type="evidence at protein level"/>
<evidence type="ECO:0000313" key="6">
    <source>
        <dbReference type="Proteomes" id="UP000007305"/>
    </source>
</evidence>
<dbReference type="SUPFAM" id="SSF54928">
    <property type="entry name" value="RNA-binding domain, RBD"/>
    <property type="match status" value="1"/>
</dbReference>
<dbReference type="InterPro" id="IPR012677">
    <property type="entry name" value="Nucleotide-bd_a/b_plait_sf"/>
</dbReference>
<reference evidence="5" key="3">
    <citation type="submission" date="2021-05" db="UniProtKB">
        <authorList>
            <consortium name="EnsemblPlants"/>
        </authorList>
    </citation>
    <scope>IDENTIFICATION</scope>
    <source>
        <strain evidence="5">cv. B73</strain>
    </source>
</reference>
<dbReference type="PROSITE" id="PS50102">
    <property type="entry name" value="RRM"/>
    <property type="match status" value="2"/>
</dbReference>
<dbReference type="GO" id="GO:0006397">
    <property type="term" value="P:mRNA processing"/>
    <property type="evidence" value="ECO:0007669"/>
    <property type="project" value="UniProtKB-KW"/>
</dbReference>
<organism evidence="5 6">
    <name type="scientific">Zea mays</name>
    <name type="common">Maize</name>
    <dbReference type="NCBI Taxonomy" id="4577"/>
    <lineage>
        <taxon>Eukaryota</taxon>
        <taxon>Viridiplantae</taxon>
        <taxon>Streptophyta</taxon>
        <taxon>Embryophyta</taxon>
        <taxon>Tracheophyta</taxon>
        <taxon>Spermatophyta</taxon>
        <taxon>Magnoliopsida</taxon>
        <taxon>Liliopsida</taxon>
        <taxon>Poales</taxon>
        <taxon>Poaceae</taxon>
        <taxon>PACMAD clade</taxon>
        <taxon>Panicoideae</taxon>
        <taxon>Andropogonodae</taxon>
        <taxon>Andropogoneae</taxon>
        <taxon>Tripsacinae</taxon>
        <taxon>Zea</taxon>
    </lineage>
</organism>
<evidence type="ECO:0000256" key="3">
    <source>
        <dbReference type="PROSITE-ProRule" id="PRU00176"/>
    </source>
</evidence>
<dbReference type="Gene3D" id="3.30.70.330">
    <property type="match status" value="2"/>
</dbReference>
<gene>
    <name evidence="5" type="primary">LOC100192821</name>
</gene>